<dbReference type="AlphaFoldDB" id="A0A1H6F6N1"/>
<dbReference type="Proteomes" id="UP000236724">
    <property type="component" value="Unassembled WGS sequence"/>
</dbReference>
<reference evidence="1 2" key="1">
    <citation type="submission" date="2016-10" db="EMBL/GenBank/DDBJ databases">
        <authorList>
            <person name="de Groot N.N."/>
        </authorList>
    </citation>
    <scope>NUCLEOTIDE SEQUENCE [LARGE SCALE GENOMIC DNA]</scope>
    <source>
        <strain evidence="1">MBHS1</strain>
    </source>
</reference>
<protein>
    <submittedName>
        <fullName evidence="1">Uncharacterized protein</fullName>
    </submittedName>
</protein>
<sequence>MPMPRTSEIEDTHLNLKKYHFCYPVLKPEFKEG</sequence>
<name>A0A1H6F6N1_9GAMM</name>
<keyword evidence="2" id="KW-1185">Reference proteome</keyword>
<proteinExistence type="predicted"/>
<evidence type="ECO:0000313" key="2">
    <source>
        <dbReference type="Proteomes" id="UP000236724"/>
    </source>
</evidence>
<organism evidence="1 2">
    <name type="scientific">Candidatus Venteria ishoeyi</name>
    <dbReference type="NCBI Taxonomy" id="1899563"/>
    <lineage>
        <taxon>Bacteria</taxon>
        <taxon>Pseudomonadati</taxon>
        <taxon>Pseudomonadota</taxon>
        <taxon>Gammaproteobacteria</taxon>
        <taxon>Thiotrichales</taxon>
        <taxon>Thiotrichaceae</taxon>
        <taxon>Venteria</taxon>
    </lineage>
</organism>
<accession>A0A1H6F6N1</accession>
<evidence type="ECO:0000313" key="1">
    <source>
        <dbReference type="EMBL" id="SEH05183.1"/>
    </source>
</evidence>
<gene>
    <name evidence="1" type="ORF">MBHS_01036</name>
</gene>
<dbReference type="EMBL" id="FMSV02000171">
    <property type="protein sequence ID" value="SEH05183.1"/>
    <property type="molecule type" value="Genomic_DNA"/>
</dbReference>